<dbReference type="GO" id="GO:0005886">
    <property type="term" value="C:plasma membrane"/>
    <property type="evidence" value="ECO:0007669"/>
    <property type="project" value="UniProtKB-SubCell"/>
</dbReference>
<feature type="transmembrane region" description="Helical" evidence="1">
    <location>
        <begin position="157"/>
        <end position="182"/>
    </location>
</feature>
<keyword evidence="1" id="KW-0133">Cell shape</keyword>
<keyword evidence="1" id="KW-1133">Transmembrane helix</keyword>
<evidence type="ECO:0000313" key="2">
    <source>
        <dbReference type="EMBL" id="TVY05519.1"/>
    </source>
</evidence>
<keyword evidence="1" id="KW-0961">Cell wall biogenesis/degradation</keyword>
<feature type="transmembrane region" description="Helical" evidence="1">
    <location>
        <begin position="235"/>
        <end position="262"/>
    </location>
</feature>
<feature type="transmembrane region" description="Helical" evidence="1">
    <location>
        <begin position="79"/>
        <end position="97"/>
    </location>
</feature>
<dbReference type="EMBL" id="VNJI01000057">
    <property type="protein sequence ID" value="TVY05519.1"/>
    <property type="molecule type" value="Genomic_DNA"/>
</dbReference>
<dbReference type="GO" id="GO:0071555">
    <property type="term" value="P:cell wall organization"/>
    <property type="evidence" value="ECO:0007669"/>
    <property type="project" value="UniProtKB-KW"/>
</dbReference>
<comment type="caution">
    <text evidence="1">Lacks conserved residue(s) required for the propagation of feature annotation.</text>
</comment>
<dbReference type="OrthoDB" id="7888986at2"/>
<dbReference type="AlphaFoldDB" id="A0A559K046"/>
<keyword evidence="1" id="KW-0813">Transport</keyword>
<dbReference type="Pfam" id="PF10997">
    <property type="entry name" value="Amj"/>
    <property type="match status" value="1"/>
</dbReference>
<keyword evidence="1" id="KW-0472">Membrane</keyword>
<reference evidence="2 3" key="1">
    <citation type="submission" date="2019-07" db="EMBL/GenBank/DDBJ databases">
        <authorList>
            <person name="Kim J."/>
        </authorList>
    </citation>
    <scope>NUCLEOTIDE SEQUENCE [LARGE SCALE GENOMIC DNA]</scope>
    <source>
        <strain evidence="2 3">JC52</strain>
    </source>
</reference>
<keyword evidence="3" id="KW-1185">Reference proteome</keyword>
<comment type="pathway">
    <text evidence="1">Cell wall biogenesis; peptidoglycan biosynthesis.</text>
</comment>
<comment type="function">
    <text evidence="1">Involved in peptidoglycan biosynthesis. Transports lipid-linked peptidoglycan precursors from the inner to the outer leaflet of the cytoplasmic membrane.</text>
</comment>
<dbReference type="GO" id="GO:0015648">
    <property type="term" value="F:lipid-linked peptidoglycan transporter activity"/>
    <property type="evidence" value="ECO:0007669"/>
    <property type="project" value="UniProtKB-UniRule"/>
</dbReference>
<keyword evidence="1" id="KW-0573">Peptidoglycan synthesis</keyword>
<protein>
    <recommendedName>
        <fullName evidence="1">Lipid II flippase Amj</fullName>
    </recommendedName>
</protein>
<organism evidence="2 3">
    <name type="scientific">Paenibacillus cremeus</name>
    <dbReference type="NCBI Taxonomy" id="2163881"/>
    <lineage>
        <taxon>Bacteria</taxon>
        <taxon>Bacillati</taxon>
        <taxon>Bacillota</taxon>
        <taxon>Bacilli</taxon>
        <taxon>Bacillales</taxon>
        <taxon>Paenibacillaceae</taxon>
        <taxon>Paenibacillus</taxon>
    </lineage>
</organism>
<dbReference type="Proteomes" id="UP000317036">
    <property type="component" value="Unassembled WGS sequence"/>
</dbReference>
<comment type="subcellular location">
    <subcellularLocation>
        <location evidence="1">Cell membrane</location>
        <topology evidence="1">Multi-pass membrane protein</topology>
    </subcellularLocation>
</comment>
<comment type="similarity">
    <text evidence="1">Belongs to the Amj family.</text>
</comment>
<dbReference type="GO" id="GO:0008360">
    <property type="term" value="P:regulation of cell shape"/>
    <property type="evidence" value="ECO:0007669"/>
    <property type="project" value="UniProtKB-KW"/>
</dbReference>
<gene>
    <name evidence="1" type="primary">amj</name>
    <name evidence="2" type="ORF">FPZ49_29960</name>
</gene>
<evidence type="ECO:0000313" key="3">
    <source>
        <dbReference type="Proteomes" id="UP000317036"/>
    </source>
</evidence>
<name>A0A559K046_9BACL</name>
<dbReference type="InterPro" id="IPR021260">
    <property type="entry name" value="Amj"/>
</dbReference>
<dbReference type="HAMAP" id="MF_02077">
    <property type="entry name" value="Amj_flippase"/>
    <property type="match status" value="1"/>
</dbReference>
<evidence type="ECO:0000256" key="1">
    <source>
        <dbReference type="HAMAP-Rule" id="MF_02077"/>
    </source>
</evidence>
<dbReference type="RefSeq" id="WP_144854013.1">
    <property type="nucleotide sequence ID" value="NZ_VNJI01000057.1"/>
</dbReference>
<comment type="caution">
    <text evidence="2">The sequence shown here is derived from an EMBL/GenBank/DDBJ whole genome shotgun (WGS) entry which is preliminary data.</text>
</comment>
<feature type="transmembrane region" description="Helical" evidence="1">
    <location>
        <begin position="194"/>
        <end position="214"/>
    </location>
</feature>
<sequence>MGNSLLLICALTLVIHAAETLGYAVRLAGIRSGKLAVALSLTGIIVLVSRTSNLAQGPLTGGLIDAAKKGTGIPLQTEFHLILAAASIGTILSIVLFPTMVFVFMRLVAHLEIAGSIPALVKQSVSIDKLKRIKRKVRMPRVEMLMRLRVGGIPKRLLVLNTAVTGIYTVGVLSSLYASYLVPAHALAASQSSGLINGIATILLTIFIDPRVALLSDKAMAGKVRTSEMNKMFGLLMLSRLAGTVLAQLLLLPGAAVIAWWVSWLA</sequence>
<keyword evidence="1" id="KW-0812">Transmembrane</keyword>
<accession>A0A559K046</accession>
<dbReference type="UniPathway" id="UPA00219"/>
<dbReference type="GO" id="GO:0009252">
    <property type="term" value="P:peptidoglycan biosynthetic process"/>
    <property type="evidence" value="ECO:0007669"/>
    <property type="project" value="UniProtKB-UniRule"/>
</dbReference>
<proteinExistence type="inferred from homology"/>
<keyword evidence="1" id="KW-1003">Cell membrane</keyword>